<reference evidence="3" key="1">
    <citation type="journal article" date="2019" name="Int. J. Syst. Evol. Microbiol.">
        <title>The Global Catalogue of Microorganisms (GCM) 10K type strain sequencing project: providing services to taxonomists for standard genome sequencing and annotation.</title>
        <authorList>
            <consortium name="The Broad Institute Genomics Platform"/>
            <consortium name="The Broad Institute Genome Sequencing Center for Infectious Disease"/>
            <person name="Wu L."/>
            <person name="Ma J."/>
        </authorList>
    </citation>
    <scope>NUCLEOTIDE SEQUENCE [LARGE SCALE GENOMIC DNA]</scope>
    <source>
        <strain evidence="3">JCM 12140</strain>
    </source>
</reference>
<evidence type="ECO:0000313" key="3">
    <source>
        <dbReference type="Proteomes" id="UP001501742"/>
    </source>
</evidence>
<comment type="caution">
    <text evidence="2">The sequence shown here is derived from an EMBL/GenBank/DDBJ whole genome shotgun (WGS) entry which is preliminary data.</text>
</comment>
<sequence length="75" mass="8276">MTLTECHDFGKGCDTYFTRRATIRNLPETQDPGTAGSAGEVSAEDDRDVGVREGRRLLHRGGPERLRDALGDRCL</sequence>
<dbReference type="Proteomes" id="UP001501742">
    <property type="component" value="Unassembled WGS sequence"/>
</dbReference>
<dbReference type="EMBL" id="BAAAJX010000008">
    <property type="protein sequence ID" value="GAA1493588.1"/>
    <property type="molecule type" value="Genomic_DNA"/>
</dbReference>
<accession>A0ABP4K5W8</accession>
<proteinExistence type="predicted"/>
<keyword evidence="3" id="KW-1185">Reference proteome</keyword>
<evidence type="ECO:0000256" key="1">
    <source>
        <dbReference type="SAM" id="MobiDB-lite"/>
    </source>
</evidence>
<evidence type="ECO:0008006" key="4">
    <source>
        <dbReference type="Google" id="ProtNLM"/>
    </source>
</evidence>
<name>A0ABP4K5W8_9MICO</name>
<gene>
    <name evidence="2" type="ORF">GCM10009627_19340</name>
</gene>
<organism evidence="2 3">
    <name type="scientific">Curtobacterium herbarum</name>
    <dbReference type="NCBI Taxonomy" id="150122"/>
    <lineage>
        <taxon>Bacteria</taxon>
        <taxon>Bacillati</taxon>
        <taxon>Actinomycetota</taxon>
        <taxon>Actinomycetes</taxon>
        <taxon>Micrococcales</taxon>
        <taxon>Microbacteriaceae</taxon>
        <taxon>Curtobacterium</taxon>
    </lineage>
</organism>
<feature type="region of interest" description="Disordered" evidence="1">
    <location>
        <begin position="24"/>
        <end position="75"/>
    </location>
</feature>
<protein>
    <recommendedName>
        <fullName evidence="4">DUF1059 domain-containing protein</fullName>
    </recommendedName>
</protein>
<evidence type="ECO:0000313" key="2">
    <source>
        <dbReference type="EMBL" id="GAA1493588.1"/>
    </source>
</evidence>
<feature type="compositionally biased region" description="Basic and acidic residues" evidence="1">
    <location>
        <begin position="48"/>
        <end position="75"/>
    </location>
</feature>